<dbReference type="FunCoup" id="A0A168QMK7">
    <property type="interactions" value="55"/>
</dbReference>
<keyword evidence="6 8" id="KW-0472">Membrane</keyword>
<dbReference type="Pfam" id="PF06775">
    <property type="entry name" value="Seipin"/>
    <property type="match status" value="1"/>
</dbReference>
<evidence type="ECO:0000313" key="10">
    <source>
        <dbReference type="Proteomes" id="UP000078561"/>
    </source>
</evidence>
<keyword evidence="3" id="KW-0256">Endoplasmic reticulum</keyword>
<dbReference type="PANTHER" id="PTHR21212:SF0">
    <property type="entry name" value="SEIPIN"/>
    <property type="match status" value="1"/>
</dbReference>
<protein>
    <recommendedName>
        <fullName evidence="11">Seipin</fullName>
    </recommendedName>
</protein>
<dbReference type="GO" id="GO:0140042">
    <property type="term" value="P:lipid droplet formation"/>
    <property type="evidence" value="ECO:0007669"/>
    <property type="project" value="UniProtKB-ARBA"/>
</dbReference>
<dbReference type="OMA" id="MVVTISW"/>
<dbReference type="GO" id="GO:0005789">
    <property type="term" value="C:endoplasmic reticulum membrane"/>
    <property type="evidence" value="ECO:0007669"/>
    <property type="project" value="UniProtKB-SubCell"/>
</dbReference>
<dbReference type="PANTHER" id="PTHR21212">
    <property type="entry name" value="BERNARDINELLI-SEIP CONGENITAL LIPODYSTROPHY 2 HOMOLOG BSCL2 PROTEIN"/>
    <property type="match status" value="1"/>
</dbReference>
<reference evidence="9" key="1">
    <citation type="submission" date="2016-04" db="EMBL/GenBank/DDBJ databases">
        <authorList>
            <person name="Evans L.H."/>
            <person name="Alamgir A."/>
            <person name="Owens N."/>
            <person name="Weber N.D."/>
            <person name="Virtaneva K."/>
            <person name="Barbian K."/>
            <person name="Babar A."/>
            <person name="Rosenke K."/>
        </authorList>
    </citation>
    <scope>NUCLEOTIDE SEQUENCE [LARGE SCALE GENOMIC DNA]</scope>
    <source>
        <strain evidence="9">CBS 101.48</strain>
    </source>
</reference>
<gene>
    <name evidence="9" type="primary">ABSGL_10976.1 scaffold 12038</name>
</gene>
<evidence type="ECO:0000313" key="9">
    <source>
        <dbReference type="EMBL" id="SAM05110.1"/>
    </source>
</evidence>
<evidence type="ECO:0000256" key="4">
    <source>
        <dbReference type="ARBA" id="ARBA00022989"/>
    </source>
</evidence>
<evidence type="ECO:0000256" key="6">
    <source>
        <dbReference type="ARBA" id="ARBA00023136"/>
    </source>
</evidence>
<feature type="region of interest" description="Disordered" evidence="7">
    <location>
        <begin position="356"/>
        <end position="388"/>
    </location>
</feature>
<dbReference type="OrthoDB" id="3990054at2759"/>
<keyword evidence="2 8" id="KW-0812">Transmembrane</keyword>
<evidence type="ECO:0000256" key="2">
    <source>
        <dbReference type="ARBA" id="ARBA00022692"/>
    </source>
</evidence>
<evidence type="ECO:0000256" key="5">
    <source>
        <dbReference type="ARBA" id="ARBA00023098"/>
    </source>
</evidence>
<evidence type="ECO:0000256" key="8">
    <source>
        <dbReference type="SAM" id="Phobius"/>
    </source>
</evidence>
<dbReference type="CDD" id="cd23995">
    <property type="entry name" value="Seipin_BSCL2_like"/>
    <property type="match status" value="1"/>
</dbReference>
<name>A0A168QMK7_ABSGL</name>
<sequence length="388" mass="43711">MSQPSSDRRGRDNGYQVVPSYEDDVSLDDHSSIGSHPSGSPDGGRTMGQQNDINNDNSMPASATDELPPIEWHPAVVALASVVKKLTSPFFRIVFAPKAQRTMIKSAIIMVVFVWILLTSITAYLTFYQQYVPRTVHNEPIFFQYGHVDQRTVVEPKGTIDLTRGYQTAPLRHEQAYDVFVKLHVPTSDINFDLGNFMVTAELLSQDGVIVSQSSRPAILRYQSHAQRILHVLAKALPLLVGFTEESQVIVVPLIEGYVEQKSKSVVQAAVTISSPILQIYDAQLSIRADFRGLRYYMYHRRIPTAITFIVIFMVIELLCATVAWKSFGQKLWYKIHDLFEEAALEQQVYQQQLAEREQQQQQQQQDGTSTPLSSTDEKMAGPSDDQS</sequence>
<comment type="subcellular location">
    <subcellularLocation>
        <location evidence="1">Endoplasmic reticulum membrane</location>
        <topology evidence="1">Multi-pass membrane protein</topology>
    </subcellularLocation>
</comment>
<dbReference type="Proteomes" id="UP000078561">
    <property type="component" value="Unassembled WGS sequence"/>
</dbReference>
<dbReference type="InterPro" id="IPR009617">
    <property type="entry name" value="Seipin"/>
</dbReference>
<feature type="region of interest" description="Disordered" evidence="7">
    <location>
        <begin position="1"/>
        <end position="65"/>
    </location>
</feature>
<evidence type="ECO:0000256" key="3">
    <source>
        <dbReference type="ARBA" id="ARBA00022824"/>
    </source>
</evidence>
<evidence type="ECO:0008006" key="11">
    <source>
        <dbReference type="Google" id="ProtNLM"/>
    </source>
</evidence>
<keyword evidence="5" id="KW-0443">Lipid metabolism</keyword>
<organism evidence="9">
    <name type="scientific">Absidia glauca</name>
    <name type="common">Pin mould</name>
    <dbReference type="NCBI Taxonomy" id="4829"/>
    <lineage>
        <taxon>Eukaryota</taxon>
        <taxon>Fungi</taxon>
        <taxon>Fungi incertae sedis</taxon>
        <taxon>Mucoromycota</taxon>
        <taxon>Mucoromycotina</taxon>
        <taxon>Mucoromycetes</taxon>
        <taxon>Mucorales</taxon>
        <taxon>Cunninghamellaceae</taxon>
        <taxon>Absidia</taxon>
    </lineage>
</organism>
<feature type="compositionally biased region" description="Low complexity" evidence="7">
    <location>
        <begin position="356"/>
        <end position="366"/>
    </location>
</feature>
<evidence type="ECO:0000256" key="7">
    <source>
        <dbReference type="SAM" id="MobiDB-lite"/>
    </source>
</evidence>
<dbReference type="AlphaFoldDB" id="A0A168QMK7"/>
<accession>A0A168QMK7</accession>
<evidence type="ECO:0000256" key="1">
    <source>
        <dbReference type="ARBA" id="ARBA00004477"/>
    </source>
</evidence>
<dbReference type="EMBL" id="LT554419">
    <property type="protein sequence ID" value="SAM05110.1"/>
    <property type="molecule type" value="Genomic_DNA"/>
</dbReference>
<keyword evidence="10" id="KW-1185">Reference proteome</keyword>
<feature type="transmembrane region" description="Helical" evidence="8">
    <location>
        <begin position="306"/>
        <end position="325"/>
    </location>
</feature>
<dbReference type="GO" id="GO:0006629">
    <property type="term" value="P:lipid metabolic process"/>
    <property type="evidence" value="ECO:0007669"/>
    <property type="project" value="UniProtKB-KW"/>
</dbReference>
<feature type="transmembrane region" description="Helical" evidence="8">
    <location>
        <begin position="107"/>
        <end position="127"/>
    </location>
</feature>
<dbReference type="InParanoid" id="A0A168QMK7"/>
<feature type="compositionally biased region" description="Polar residues" evidence="7">
    <location>
        <begin position="47"/>
        <end position="61"/>
    </location>
</feature>
<proteinExistence type="predicted"/>
<feature type="compositionally biased region" description="Basic and acidic residues" evidence="7">
    <location>
        <begin position="1"/>
        <end position="12"/>
    </location>
</feature>
<keyword evidence="4 8" id="KW-1133">Transmembrane helix</keyword>